<evidence type="ECO:0000256" key="2">
    <source>
        <dbReference type="ARBA" id="ARBA00005947"/>
    </source>
</evidence>
<dbReference type="OrthoDB" id="147549at2157"/>
<dbReference type="GO" id="GO:0004407">
    <property type="term" value="F:histone deacetylase activity"/>
    <property type="evidence" value="ECO:0007669"/>
    <property type="project" value="TreeGrafter"/>
</dbReference>
<dbReference type="InterPro" id="IPR023696">
    <property type="entry name" value="Ureohydrolase_dom_sf"/>
</dbReference>
<keyword evidence="3" id="KW-0479">Metal-binding</keyword>
<dbReference type="PRINTS" id="PR01270">
    <property type="entry name" value="HDASUPER"/>
</dbReference>
<evidence type="ECO:0000256" key="4">
    <source>
        <dbReference type="ARBA" id="ARBA00022801"/>
    </source>
</evidence>
<proteinExistence type="inferred from homology"/>
<dbReference type="STRING" id="1230458.C484_16884"/>
<comment type="similarity">
    <text evidence="2">Belongs to the histone deacetylase family.</text>
</comment>
<evidence type="ECO:0000259" key="6">
    <source>
        <dbReference type="Pfam" id="PF00850"/>
    </source>
</evidence>
<dbReference type="AlphaFoldDB" id="L9ZPV2"/>
<evidence type="ECO:0000313" key="8">
    <source>
        <dbReference type="Proteomes" id="UP000011648"/>
    </source>
</evidence>
<dbReference type="PATRIC" id="fig|1230458.4.peg.3424"/>
<dbReference type="Pfam" id="PF00850">
    <property type="entry name" value="Hist_deacetyl"/>
    <property type="match status" value="1"/>
</dbReference>
<dbReference type="EMBL" id="AOIL01000052">
    <property type="protein sequence ID" value="ELY88106.1"/>
    <property type="molecule type" value="Genomic_DNA"/>
</dbReference>
<accession>L9ZPV2</accession>
<feature type="domain" description="Histone deacetylase" evidence="6">
    <location>
        <begin position="36"/>
        <end position="326"/>
    </location>
</feature>
<dbReference type="Proteomes" id="UP000011648">
    <property type="component" value="Unassembled WGS sequence"/>
</dbReference>
<dbReference type="GO" id="GO:0016787">
    <property type="term" value="F:hydrolase activity"/>
    <property type="evidence" value="ECO:0007669"/>
    <property type="project" value="UniProtKB-KW"/>
</dbReference>
<evidence type="ECO:0000256" key="5">
    <source>
        <dbReference type="ARBA" id="ARBA00022833"/>
    </source>
</evidence>
<dbReference type="InterPro" id="IPR023801">
    <property type="entry name" value="His_deacetylse_dom"/>
</dbReference>
<comment type="cofactor">
    <cofactor evidence="1">
        <name>Zn(2+)</name>
        <dbReference type="ChEBI" id="CHEBI:29105"/>
    </cofactor>
</comment>
<dbReference type="PANTHER" id="PTHR10625:SF17">
    <property type="entry name" value="HISTONE DEACETYLASE 8"/>
    <property type="match status" value="1"/>
</dbReference>
<keyword evidence="4" id="KW-0378">Hydrolase</keyword>
<dbReference type="GO" id="GO:0040029">
    <property type="term" value="P:epigenetic regulation of gene expression"/>
    <property type="evidence" value="ECO:0007669"/>
    <property type="project" value="TreeGrafter"/>
</dbReference>
<dbReference type="RefSeq" id="WP_006827019.1">
    <property type="nucleotide sequence ID" value="NZ_AOIL01000052.1"/>
</dbReference>
<dbReference type="InterPro" id="IPR000286">
    <property type="entry name" value="HDACs"/>
</dbReference>
<dbReference type="Gene3D" id="3.40.800.20">
    <property type="entry name" value="Histone deacetylase domain"/>
    <property type="match status" value="1"/>
</dbReference>
<protein>
    <submittedName>
        <fullName evidence="7">Histone deacetylase</fullName>
    </submittedName>
</protein>
<evidence type="ECO:0000313" key="7">
    <source>
        <dbReference type="EMBL" id="ELY88106.1"/>
    </source>
</evidence>
<sequence length="370" mass="40050">MVSGTAFWHDSFLAHEPPAGEGEAEWSGRLAVKQPHPDRPERVQNVRHILRHEFSDEIEWKSAPSATDDQLHRVHEPAHVDSIEAFCAAGGGRITGGTGGNEATARAARHAAGAAAAAAEHALEHGLENVPYACVRPSGHHAQPAQVDGFCFFNNAAVAVEQALADATVDRVAVLDWDVHHGNGTQEIFYDRADVLTISVHNDHYSWNPDAHPQRGTVDEHGVGPGEGYNLNVPLPPGTGDEGYRTTMDRLVTPVFEQYDPDLFVVSAGGDPGVVDPLGRNVVTKAGFESLGRRARELAARTADGRLVILQEGGYHPSHLGYAMLGTLEGALDLESAVADPFPWLDEDFDSAADRLSEIVDYYADWWDLE</sequence>
<dbReference type="SUPFAM" id="SSF52768">
    <property type="entry name" value="Arginase/deacetylase"/>
    <property type="match status" value="1"/>
</dbReference>
<dbReference type="PANTHER" id="PTHR10625">
    <property type="entry name" value="HISTONE DEACETYLASE HDAC1-RELATED"/>
    <property type="match status" value="1"/>
</dbReference>
<gene>
    <name evidence="7" type="ORF">C484_16884</name>
</gene>
<dbReference type="GO" id="GO:0046872">
    <property type="term" value="F:metal ion binding"/>
    <property type="evidence" value="ECO:0007669"/>
    <property type="project" value="UniProtKB-KW"/>
</dbReference>
<reference evidence="7 8" key="1">
    <citation type="journal article" date="2014" name="PLoS Genet.">
        <title>Phylogenetically driven sequencing of extremely halophilic archaea reveals strategies for static and dynamic osmo-response.</title>
        <authorList>
            <person name="Becker E.A."/>
            <person name="Seitzer P.M."/>
            <person name="Tritt A."/>
            <person name="Larsen D."/>
            <person name="Krusor M."/>
            <person name="Yao A.I."/>
            <person name="Wu D."/>
            <person name="Madern D."/>
            <person name="Eisen J.A."/>
            <person name="Darling A.E."/>
            <person name="Facciotti M.T."/>
        </authorList>
    </citation>
    <scope>NUCLEOTIDE SEQUENCE [LARGE SCALE GENOMIC DNA]</scope>
    <source>
        <strain evidence="7 8">DSM 12281</strain>
    </source>
</reference>
<comment type="caution">
    <text evidence="7">The sequence shown here is derived from an EMBL/GenBank/DDBJ whole genome shotgun (WGS) entry which is preliminary data.</text>
</comment>
<evidence type="ECO:0000256" key="1">
    <source>
        <dbReference type="ARBA" id="ARBA00001947"/>
    </source>
</evidence>
<keyword evidence="5" id="KW-0862">Zinc</keyword>
<dbReference type="InterPro" id="IPR037138">
    <property type="entry name" value="His_deacetylse_dom_sf"/>
</dbReference>
<evidence type="ECO:0000256" key="3">
    <source>
        <dbReference type="ARBA" id="ARBA00022723"/>
    </source>
</evidence>
<organism evidence="7 8">
    <name type="scientific">Natrialba taiwanensis DSM 12281</name>
    <dbReference type="NCBI Taxonomy" id="1230458"/>
    <lineage>
        <taxon>Archaea</taxon>
        <taxon>Methanobacteriati</taxon>
        <taxon>Methanobacteriota</taxon>
        <taxon>Stenosarchaea group</taxon>
        <taxon>Halobacteria</taxon>
        <taxon>Halobacteriales</taxon>
        <taxon>Natrialbaceae</taxon>
        <taxon>Natrialba</taxon>
    </lineage>
</organism>
<name>L9ZPV2_9EURY</name>
<keyword evidence="8" id="KW-1185">Reference proteome</keyword>